<dbReference type="SUPFAM" id="SSF47762">
    <property type="entry name" value="PAH2 domain"/>
    <property type="match status" value="3"/>
</dbReference>
<evidence type="ECO:0000256" key="5">
    <source>
        <dbReference type="SAM" id="MobiDB-lite"/>
    </source>
</evidence>
<evidence type="ECO:0000256" key="4">
    <source>
        <dbReference type="PROSITE-ProRule" id="PRU00810"/>
    </source>
</evidence>
<keyword evidence="2" id="KW-0678">Repressor</keyword>
<accession>A0A314YEW3</accession>
<dbReference type="PANTHER" id="PTHR12346:SF0">
    <property type="entry name" value="SIN3A, ISOFORM G"/>
    <property type="match status" value="1"/>
</dbReference>
<keyword evidence="8" id="KW-1185">Reference proteome</keyword>
<dbReference type="Proteomes" id="UP000250321">
    <property type="component" value="Unassembled WGS sequence"/>
</dbReference>
<dbReference type="EMBL" id="PJQY01000900">
    <property type="protein sequence ID" value="PQQ07055.1"/>
    <property type="molecule type" value="Genomic_DNA"/>
</dbReference>
<dbReference type="InterPro" id="IPR031693">
    <property type="entry name" value="Sin3_C"/>
</dbReference>
<dbReference type="GO" id="GO:0003714">
    <property type="term" value="F:transcription corepressor activity"/>
    <property type="evidence" value="ECO:0007669"/>
    <property type="project" value="InterPro"/>
</dbReference>
<feature type="region of interest" description="Disordered" evidence="5">
    <location>
        <begin position="203"/>
        <end position="276"/>
    </location>
</feature>
<feature type="compositionally biased region" description="Low complexity" evidence="5">
    <location>
        <begin position="971"/>
        <end position="980"/>
    </location>
</feature>
<proteinExistence type="predicted"/>
<dbReference type="Pfam" id="PF16879">
    <property type="entry name" value="Sin3a_C"/>
    <property type="match status" value="1"/>
</dbReference>
<dbReference type="SMART" id="SM00761">
    <property type="entry name" value="HDAC_interact"/>
    <property type="match status" value="1"/>
</dbReference>
<feature type="compositionally biased region" description="Polar residues" evidence="5">
    <location>
        <begin position="763"/>
        <end position="774"/>
    </location>
</feature>
<organism evidence="7 8">
    <name type="scientific">Prunus yedoensis var. nudiflora</name>
    <dbReference type="NCBI Taxonomy" id="2094558"/>
    <lineage>
        <taxon>Eukaryota</taxon>
        <taxon>Viridiplantae</taxon>
        <taxon>Streptophyta</taxon>
        <taxon>Embryophyta</taxon>
        <taxon>Tracheophyta</taxon>
        <taxon>Spermatophyta</taxon>
        <taxon>Magnoliopsida</taxon>
        <taxon>eudicotyledons</taxon>
        <taxon>Gunneridae</taxon>
        <taxon>Pentapetalae</taxon>
        <taxon>rosids</taxon>
        <taxon>fabids</taxon>
        <taxon>Rosales</taxon>
        <taxon>Rosaceae</taxon>
        <taxon>Amygdaloideae</taxon>
        <taxon>Amygdaleae</taxon>
        <taxon>Prunus</taxon>
    </lineage>
</organism>
<dbReference type="STRING" id="2094558.A0A314YEW3"/>
<evidence type="ECO:0000259" key="6">
    <source>
        <dbReference type="SMART" id="SM00761"/>
    </source>
</evidence>
<dbReference type="GO" id="GO:0000785">
    <property type="term" value="C:chromatin"/>
    <property type="evidence" value="ECO:0007669"/>
    <property type="project" value="TreeGrafter"/>
</dbReference>
<evidence type="ECO:0000313" key="7">
    <source>
        <dbReference type="EMBL" id="PQQ07055.1"/>
    </source>
</evidence>
<comment type="subcellular location">
    <subcellularLocation>
        <location evidence="1 4">Nucleus</location>
    </subcellularLocation>
</comment>
<dbReference type="OrthoDB" id="10265969at2759"/>
<feature type="region of interest" description="Disordered" evidence="5">
    <location>
        <begin position="741"/>
        <end position="787"/>
    </location>
</feature>
<dbReference type="FunFam" id="1.20.1160.11:FF:000002">
    <property type="entry name" value="Paired amphipathic helix protein SIN3"/>
    <property type="match status" value="1"/>
</dbReference>
<comment type="caution">
    <text evidence="7">The sequence shown here is derived from an EMBL/GenBank/DDBJ whole genome shotgun (WGS) entry which is preliminary data.</text>
</comment>
<evidence type="ECO:0000256" key="1">
    <source>
        <dbReference type="ARBA" id="ARBA00004123"/>
    </source>
</evidence>
<dbReference type="InterPro" id="IPR013194">
    <property type="entry name" value="HDAC_interact_dom"/>
</dbReference>
<feature type="region of interest" description="Disordered" evidence="5">
    <location>
        <begin position="382"/>
        <end position="422"/>
    </location>
</feature>
<dbReference type="GO" id="GO:0000118">
    <property type="term" value="C:histone deacetylase complex"/>
    <property type="evidence" value="ECO:0007669"/>
    <property type="project" value="TreeGrafter"/>
</dbReference>
<dbReference type="Gene3D" id="1.20.1160.11">
    <property type="entry name" value="Paired amphipathic helix"/>
    <property type="match status" value="3"/>
</dbReference>
<evidence type="ECO:0000256" key="2">
    <source>
        <dbReference type="ARBA" id="ARBA00022491"/>
    </source>
</evidence>
<feature type="compositionally biased region" description="Acidic residues" evidence="5">
    <location>
        <begin position="946"/>
        <end position="958"/>
    </location>
</feature>
<name>A0A314YEW3_PRUYE</name>
<sequence length="1345" mass="152231">MKRSREDVFMTSQLKRPMVSSRGEPSGQPQMMGGAAAQKLTTSDALAYLKAVKDIFQDNRDKYEEFLEVMKDFKAQRIDTAGVIERGYEITLPLEDEQQPPQKKPVEFEEAINFVNKIKTRFQGDDRKGNKSITEVYQEVAALFQEHSDLLVEFTHFLPDTSGTASIHFAPSHRNSMLRDRSSAMPPMRQMHVDKKERTMGSYADHDLSVDRPDPDHDRALMKVDKEQRRRGEKEKERREDRERRERDRDDRDFDPDGSRDFNMQHFPHKRKSARRTEDLATEQLHPGMYGQEFAYCDKVKEKLRNPDDYQEFLKCLHIFSKEIITRSELQSLVGDLLGRYPDLMDGFDEFLACCEKKDGFLAGVMSKKSLWNEGHLPRSVKVEDRDRDRDRERDDGVKDRERETRERDRLEKNGASGNKEVGGQKISIFSSKDKYLAKPINELDLSNCERCTPSYRLLPKNYPIPSASQRTELASEVLNDHWVSVTSGSEDYSFKHMRKNQYEESLFRCEDDRFELDMLLESVNVTTKRVEELLEKINNNTIKMDSPIRIEEHFTALNLRCIERLYGDHGLDVMDVLRKNGPLALPVILTRLKQKQEEWARCRSDFNKVWADIYAKNYHKSLDHRSFYFKQQDTKSLSTKALLAEIKEISEKKRKEDDVLLSIAAGNRRPIIPNLEFEYPDPEIHEDLYQLIKYSCGEVCTTEQLDKVMKIWTTFLEPMLGVPTRPQGAEDTEDVVKAKNHTGKNGTVSAGDTDGSPGGGATATNSKQLNSSRNGDESIQPEQSSSCRTWAVNGANGVKDESSLDIDRAACKGDTFCNTSQQGKVQSNASTADEMSGVSKQDNSNERLVNSNLSPPGLEQSNGRTNQENSSGLSPTPSRLGNGTVDGGLELPSSEGGDSTRPVISSNGAIEAGLEAVQKPKDGVVGRQYQARHAEEEICGGETGGENDADADDEGEESAQRSSEDSENASENGDVSGSESGDGEECSREEREEDGDNDEHDTKAESEGEAEGMADAHDVEGDGISLPLSERFLLTVKPLAKHVPPALHDKEKDSRVFYGNDSFYVLFRLHQTLYERIQSAKTNSSSAERKWRASNDMSPSDSYARFMNALYNLLDGSSDNTKFEDDCRAIIGTQSYVLFTLDKLIYKLVKQLQTVASDEMDNKLVQLYAFEKSRKPGRFVDVVYHENARVLLHDENIYRIECSSLPTRVSIQLMDFGHDKPEMTAVSMDPNFSAYLQNEFLSVLPDKKEKSGIFLKRNKCAYGSSDELSAICEAMEGLKVTNGLECKIACHSSKVSYVLDTEDFLFRTKRKRKTLHRDSSCQKLARSSNGSSRVERFHRLLSGS</sequence>
<dbReference type="GO" id="GO:0000122">
    <property type="term" value="P:negative regulation of transcription by RNA polymerase II"/>
    <property type="evidence" value="ECO:0007669"/>
    <property type="project" value="TreeGrafter"/>
</dbReference>
<dbReference type="Pfam" id="PF08295">
    <property type="entry name" value="Sin3_corepress"/>
    <property type="match status" value="1"/>
</dbReference>
<dbReference type="InterPro" id="IPR036600">
    <property type="entry name" value="PAH_sf"/>
</dbReference>
<feature type="domain" description="Histone deacetylase interacting" evidence="6">
    <location>
        <begin position="448"/>
        <end position="548"/>
    </location>
</feature>
<keyword evidence="3 4" id="KW-0539">Nucleus</keyword>
<feature type="compositionally biased region" description="Basic and acidic residues" evidence="5">
    <location>
        <begin position="203"/>
        <end position="260"/>
    </location>
</feature>
<feature type="region of interest" description="Disordered" evidence="5">
    <location>
        <begin position="1"/>
        <end position="37"/>
    </location>
</feature>
<protein>
    <submittedName>
        <fullName evidence="7">Paired amphipathic helix protein Sin3-like 4 isoform X2</fullName>
    </submittedName>
</protein>
<evidence type="ECO:0000313" key="8">
    <source>
        <dbReference type="Proteomes" id="UP000250321"/>
    </source>
</evidence>
<feature type="region of interest" description="Disordered" evidence="5">
    <location>
        <begin position="817"/>
        <end position="906"/>
    </location>
</feature>
<dbReference type="InterPro" id="IPR003822">
    <property type="entry name" value="PAH"/>
</dbReference>
<feature type="compositionally biased region" description="Basic and acidic residues" evidence="5">
    <location>
        <begin position="382"/>
        <end position="413"/>
    </location>
</feature>
<dbReference type="PANTHER" id="PTHR12346">
    <property type="entry name" value="SIN3B-RELATED"/>
    <property type="match status" value="1"/>
</dbReference>
<dbReference type="PROSITE" id="PS51477">
    <property type="entry name" value="PAH"/>
    <property type="match status" value="2"/>
</dbReference>
<dbReference type="Pfam" id="PF02671">
    <property type="entry name" value="PAH"/>
    <property type="match status" value="3"/>
</dbReference>
<dbReference type="InterPro" id="IPR039774">
    <property type="entry name" value="Sin3-like"/>
</dbReference>
<evidence type="ECO:0000256" key="3">
    <source>
        <dbReference type="ARBA" id="ARBA00023242"/>
    </source>
</evidence>
<reference evidence="7 8" key="1">
    <citation type="submission" date="2018-02" db="EMBL/GenBank/DDBJ databases">
        <title>Draft genome of wild Prunus yedoensis var. nudiflora.</title>
        <authorList>
            <person name="Baek S."/>
            <person name="Kim J.-H."/>
            <person name="Choi K."/>
            <person name="Kim G.-B."/>
            <person name="Cho A."/>
            <person name="Jang H."/>
            <person name="Shin C.-H."/>
            <person name="Yu H.-J."/>
            <person name="Mun J.-H."/>
        </authorList>
    </citation>
    <scope>NUCLEOTIDE SEQUENCE [LARGE SCALE GENOMIC DNA]</scope>
    <source>
        <strain evidence="8">cv. Jeju island</strain>
        <tissue evidence="7">Leaf</tissue>
    </source>
</reference>
<feature type="region of interest" description="Disordered" evidence="5">
    <location>
        <begin position="934"/>
        <end position="1014"/>
    </location>
</feature>
<gene>
    <name evidence="7" type="ORF">Pyn_24015</name>
</gene>
<feature type="compositionally biased region" description="Polar residues" evidence="5">
    <location>
        <begin position="817"/>
        <end position="882"/>
    </location>
</feature>